<accession>A0AAP2CP44</accession>
<dbReference type="Pfam" id="PF01925">
    <property type="entry name" value="TauE"/>
    <property type="match status" value="1"/>
</dbReference>
<dbReference type="InterPro" id="IPR002781">
    <property type="entry name" value="TM_pro_TauE-like"/>
</dbReference>
<keyword evidence="6 8" id="KW-1133">Transmembrane helix</keyword>
<feature type="transmembrane region" description="Helical" evidence="8">
    <location>
        <begin position="36"/>
        <end position="59"/>
    </location>
</feature>
<evidence type="ECO:0000256" key="4">
    <source>
        <dbReference type="ARBA" id="ARBA00022475"/>
    </source>
</evidence>
<keyword evidence="4 8" id="KW-1003">Cell membrane</keyword>
<evidence type="ECO:0000256" key="7">
    <source>
        <dbReference type="ARBA" id="ARBA00023136"/>
    </source>
</evidence>
<evidence type="ECO:0000256" key="5">
    <source>
        <dbReference type="ARBA" id="ARBA00022692"/>
    </source>
</evidence>
<comment type="caution">
    <text evidence="9">The sequence shown here is derived from an EMBL/GenBank/DDBJ whole genome shotgun (WGS) entry which is preliminary data.</text>
</comment>
<feature type="transmembrane region" description="Helical" evidence="8">
    <location>
        <begin position="175"/>
        <end position="193"/>
    </location>
</feature>
<comment type="subcellular location">
    <subcellularLocation>
        <location evidence="1 8">Cell membrane</location>
        <topology evidence="1 8">Multi-pass membrane protein</topology>
    </subcellularLocation>
</comment>
<evidence type="ECO:0000256" key="2">
    <source>
        <dbReference type="ARBA" id="ARBA00009142"/>
    </source>
</evidence>
<comment type="similarity">
    <text evidence="2 8">Belongs to the 4-toluene sulfonate uptake permease (TSUP) (TC 2.A.102) family.</text>
</comment>
<dbReference type="InterPro" id="IPR052017">
    <property type="entry name" value="TSUP"/>
</dbReference>
<dbReference type="GO" id="GO:0005886">
    <property type="term" value="C:plasma membrane"/>
    <property type="evidence" value="ECO:0007669"/>
    <property type="project" value="UniProtKB-SubCell"/>
</dbReference>
<keyword evidence="3" id="KW-0813">Transport</keyword>
<protein>
    <recommendedName>
        <fullName evidence="8">Probable membrane transporter protein</fullName>
    </recommendedName>
</protein>
<dbReference type="EMBL" id="JADQAZ010000001">
    <property type="protein sequence ID" value="MBT0957155.1"/>
    <property type="molecule type" value="Genomic_DNA"/>
</dbReference>
<evidence type="ECO:0000256" key="1">
    <source>
        <dbReference type="ARBA" id="ARBA00004651"/>
    </source>
</evidence>
<evidence type="ECO:0000313" key="10">
    <source>
        <dbReference type="Proteomes" id="UP001315686"/>
    </source>
</evidence>
<dbReference type="PANTHER" id="PTHR30269:SF37">
    <property type="entry name" value="MEMBRANE TRANSPORTER PROTEIN"/>
    <property type="match status" value="1"/>
</dbReference>
<evidence type="ECO:0000313" key="9">
    <source>
        <dbReference type="EMBL" id="MBT0957155.1"/>
    </source>
</evidence>
<dbReference type="PANTHER" id="PTHR30269">
    <property type="entry name" value="TRANSMEMBRANE PROTEIN YFCA"/>
    <property type="match status" value="1"/>
</dbReference>
<evidence type="ECO:0000256" key="6">
    <source>
        <dbReference type="ARBA" id="ARBA00022989"/>
    </source>
</evidence>
<evidence type="ECO:0000256" key="3">
    <source>
        <dbReference type="ARBA" id="ARBA00022448"/>
    </source>
</evidence>
<dbReference type="RefSeq" id="WP_327793329.1">
    <property type="nucleotide sequence ID" value="NZ_JADQAZ010000001.1"/>
</dbReference>
<evidence type="ECO:0000256" key="8">
    <source>
        <dbReference type="RuleBase" id="RU363041"/>
    </source>
</evidence>
<keyword evidence="5 8" id="KW-0812">Transmembrane</keyword>
<keyword evidence="10" id="KW-1185">Reference proteome</keyword>
<organism evidence="9 10">
    <name type="scientific">Harenicola maris</name>
    <dbReference type="NCBI Taxonomy" id="2841044"/>
    <lineage>
        <taxon>Bacteria</taxon>
        <taxon>Pseudomonadati</taxon>
        <taxon>Pseudomonadota</taxon>
        <taxon>Alphaproteobacteria</taxon>
        <taxon>Rhodobacterales</taxon>
        <taxon>Paracoccaceae</taxon>
        <taxon>Harenicola</taxon>
    </lineage>
</organism>
<keyword evidence="7 8" id="KW-0472">Membrane</keyword>
<feature type="transmembrane region" description="Helical" evidence="8">
    <location>
        <begin position="205"/>
        <end position="223"/>
    </location>
</feature>
<sequence>MPDALATALALPGFGWLVAAAIIAGLVRGFSGFGTAMIFLPIAGQFLGPFAAITALIIMDLIGPIPALPRALRDASPRDLSRLLIGALVGLPLGVLLLSQMGEEGFRYAVSGLTLGLLLALISGLRYRGALTRRLLVGTGGISGLLGGAAGLPGPPVIMLYMTSTQPPAVIRGTTMAYLLFADIAIIAVLALAGELVPSALTTGALLILPYLAAIRLGTLMFVPERDALYRWVAYSVIAASALSGLPIWDGLLG</sequence>
<proteinExistence type="inferred from homology"/>
<name>A0AAP2CP44_9RHOB</name>
<feature type="transmembrane region" description="Helical" evidence="8">
    <location>
        <begin position="105"/>
        <end position="123"/>
    </location>
</feature>
<feature type="transmembrane region" description="Helical" evidence="8">
    <location>
        <begin position="229"/>
        <end position="249"/>
    </location>
</feature>
<dbReference type="AlphaFoldDB" id="A0AAP2CP44"/>
<feature type="transmembrane region" description="Helical" evidence="8">
    <location>
        <begin position="80"/>
        <end position="99"/>
    </location>
</feature>
<dbReference type="Proteomes" id="UP001315686">
    <property type="component" value="Unassembled WGS sequence"/>
</dbReference>
<gene>
    <name evidence="9" type="ORF">IV417_07140</name>
</gene>
<reference evidence="9 10" key="1">
    <citation type="journal article" date="2021" name="Arch. Microbiol.">
        <title>Harenicola maris gen. nov., sp. nov. isolated from the Sea of Japan shallow sediments.</title>
        <authorList>
            <person name="Romanenko L.A."/>
            <person name="Kurilenko V.V."/>
            <person name="Chernysheva N.Y."/>
            <person name="Tekutyeva L.A."/>
            <person name="Velansky P.V."/>
            <person name="Svetashev V.I."/>
            <person name="Isaeva M.P."/>
        </authorList>
    </citation>
    <scope>NUCLEOTIDE SEQUENCE [LARGE SCALE GENOMIC DNA]</scope>
    <source>
        <strain evidence="9 10">KMM 3653</strain>
    </source>
</reference>